<evidence type="ECO:0000313" key="7">
    <source>
        <dbReference type="EMBL" id="PRW56939.1"/>
    </source>
</evidence>
<evidence type="ECO:0000256" key="1">
    <source>
        <dbReference type="ARBA" id="ARBA00022741"/>
    </source>
</evidence>
<dbReference type="GO" id="GO:0005874">
    <property type="term" value="C:microtubule"/>
    <property type="evidence" value="ECO:0007669"/>
    <property type="project" value="UniProtKB-KW"/>
</dbReference>
<dbReference type="InterPro" id="IPR019821">
    <property type="entry name" value="Kinesin_motor_CS"/>
</dbReference>
<dbReference type="InterPro" id="IPR036961">
    <property type="entry name" value="Kinesin_motor_dom_sf"/>
</dbReference>
<comment type="caution">
    <text evidence="7">The sequence shown here is derived from an EMBL/GenBank/DDBJ whole genome shotgun (WGS) entry which is preliminary data.</text>
</comment>
<dbReference type="PRINTS" id="PR00380">
    <property type="entry name" value="KINESINHEAVY"/>
</dbReference>
<sequence length="433" mass="45048">MSGISVALRVRPLNSREQGTTAAARCLTVDEAGSSLQYTGRDPPPNANFSFDRVLGEASTQADTFEGLKDTVASVLEGFNATVLAYGQTGSGKTHTLLGDVSSPTERGVVPRAVAELAQGMARYPECRFKVTLSVIEIYNERIKDLLDPAKDNLQVIQDPVRGITVAEATELPVAGERDCVELMQLGIANRAVSATAMNAGSSRSHCVIYVVVEKAHADGRVEFGKLCLVDLAGSERQDKTGAVGQTATEGNLINKSLSALGNVVNALTDPKGGKHIPYRDSKLTRVLQDSLGGTARTVLIICCSPSLFNDAETLSSLRFGVRAKGIQNSVQANAVRRTPEQLAKALAAAQAEVEALKAQVDRLQGGGSNSGGSTGKVAADSSCCSSGGAGGGLADKQRRGGMSPGRKWALVGSLQLAGLAAYFAAVEVLGCA</sequence>
<protein>
    <recommendedName>
        <fullName evidence="5">Kinesin-like protein</fullName>
    </recommendedName>
</protein>
<evidence type="ECO:0000256" key="5">
    <source>
        <dbReference type="RuleBase" id="RU000394"/>
    </source>
</evidence>
<dbReference type="Gene3D" id="3.40.850.10">
    <property type="entry name" value="Kinesin motor domain"/>
    <property type="match status" value="1"/>
</dbReference>
<dbReference type="SMART" id="SM00129">
    <property type="entry name" value="KISc"/>
    <property type="match status" value="1"/>
</dbReference>
<dbReference type="GO" id="GO:0003777">
    <property type="term" value="F:microtubule motor activity"/>
    <property type="evidence" value="ECO:0007669"/>
    <property type="project" value="InterPro"/>
</dbReference>
<dbReference type="PANTHER" id="PTHR47969">
    <property type="entry name" value="CHROMOSOME-ASSOCIATED KINESIN KIF4A-RELATED"/>
    <property type="match status" value="1"/>
</dbReference>
<dbReference type="InterPro" id="IPR027417">
    <property type="entry name" value="P-loop_NTPase"/>
</dbReference>
<dbReference type="Proteomes" id="UP000239899">
    <property type="component" value="Unassembled WGS sequence"/>
</dbReference>
<dbReference type="STRING" id="3076.A0A2P6TS96"/>
<keyword evidence="2 4" id="KW-0067">ATP-binding</keyword>
<evidence type="ECO:0000259" key="6">
    <source>
        <dbReference type="PROSITE" id="PS50067"/>
    </source>
</evidence>
<dbReference type="GO" id="GO:0008017">
    <property type="term" value="F:microtubule binding"/>
    <property type="evidence" value="ECO:0007669"/>
    <property type="project" value="InterPro"/>
</dbReference>
<evidence type="ECO:0000313" key="8">
    <source>
        <dbReference type="Proteomes" id="UP000239899"/>
    </source>
</evidence>
<dbReference type="AlphaFoldDB" id="A0A2P6TS96"/>
<dbReference type="Pfam" id="PF00225">
    <property type="entry name" value="Kinesin"/>
    <property type="match status" value="1"/>
</dbReference>
<dbReference type="OrthoDB" id="3176171at2759"/>
<dbReference type="GO" id="GO:0005524">
    <property type="term" value="F:ATP binding"/>
    <property type="evidence" value="ECO:0007669"/>
    <property type="project" value="UniProtKB-UniRule"/>
</dbReference>
<dbReference type="GO" id="GO:0051231">
    <property type="term" value="P:spindle elongation"/>
    <property type="evidence" value="ECO:0007669"/>
    <property type="project" value="TreeGrafter"/>
</dbReference>
<gene>
    <name evidence="7" type="ORF">C2E21_3974</name>
</gene>
<feature type="domain" description="Kinesin motor" evidence="6">
    <location>
        <begin position="3"/>
        <end position="327"/>
    </location>
</feature>
<dbReference type="InterPro" id="IPR001752">
    <property type="entry name" value="Kinesin_motor_dom"/>
</dbReference>
<accession>A0A2P6TS96</accession>
<dbReference type="GO" id="GO:0005875">
    <property type="term" value="C:microtubule associated complex"/>
    <property type="evidence" value="ECO:0007669"/>
    <property type="project" value="TreeGrafter"/>
</dbReference>
<evidence type="ECO:0000256" key="4">
    <source>
        <dbReference type="PROSITE-ProRule" id="PRU00283"/>
    </source>
</evidence>
<reference evidence="7 8" key="1">
    <citation type="journal article" date="2018" name="Plant J.">
        <title>Genome sequences of Chlorella sorokiniana UTEX 1602 and Micractinium conductrix SAG 241.80: implications to maltose excretion by a green alga.</title>
        <authorList>
            <person name="Arriola M.B."/>
            <person name="Velmurugan N."/>
            <person name="Zhang Y."/>
            <person name="Plunkett M.H."/>
            <person name="Hondzo H."/>
            <person name="Barney B.M."/>
        </authorList>
    </citation>
    <scope>NUCLEOTIDE SEQUENCE [LARGE SCALE GENOMIC DNA]</scope>
    <source>
        <strain evidence="8">UTEX 1602</strain>
    </source>
</reference>
<dbReference type="EMBL" id="LHPG02000007">
    <property type="protein sequence ID" value="PRW56939.1"/>
    <property type="molecule type" value="Genomic_DNA"/>
</dbReference>
<dbReference type="GO" id="GO:0007052">
    <property type="term" value="P:mitotic spindle organization"/>
    <property type="evidence" value="ECO:0007669"/>
    <property type="project" value="TreeGrafter"/>
</dbReference>
<keyword evidence="8" id="KW-1185">Reference proteome</keyword>
<name>A0A2P6TS96_CHLSO</name>
<evidence type="ECO:0000256" key="3">
    <source>
        <dbReference type="ARBA" id="ARBA00023175"/>
    </source>
</evidence>
<keyword evidence="3 4" id="KW-0505">Motor protein</keyword>
<dbReference type="PANTHER" id="PTHR47969:SF29">
    <property type="entry name" value="KINESIN-LIKE PROTEIN"/>
    <property type="match status" value="1"/>
</dbReference>
<proteinExistence type="inferred from homology"/>
<feature type="binding site" evidence="4">
    <location>
        <begin position="87"/>
        <end position="94"/>
    </location>
    <ligand>
        <name>ATP</name>
        <dbReference type="ChEBI" id="CHEBI:30616"/>
    </ligand>
</feature>
<keyword evidence="5" id="KW-0493">Microtubule</keyword>
<dbReference type="InterPro" id="IPR027640">
    <property type="entry name" value="Kinesin-like_fam"/>
</dbReference>
<evidence type="ECO:0000256" key="2">
    <source>
        <dbReference type="ARBA" id="ARBA00022840"/>
    </source>
</evidence>
<organism evidence="7 8">
    <name type="scientific">Chlorella sorokiniana</name>
    <name type="common">Freshwater green alga</name>
    <dbReference type="NCBI Taxonomy" id="3076"/>
    <lineage>
        <taxon>Eukaryota</taxon>
        <taxon>Viridiplantae</taxon>
        <taxon>Chlorophyta</taxon>
        <taxon>core chlorophytes</taxon>
        <taxon>Trebouxiophyceae</taxon>
        <taxon>Chlorellales</taxon>
        <taxon>Chlorellaceae</taxon>
        <taxon>Chlorella clade</taxon>
        <taxon>Chlorella</taxon>
    </lineage>
</organism>
<comment type="similarity">
    <text evidence="4 5">Belongs to the TRAFAC class myosin-kinesin ATPase superfamily. Kinesin family.</text>
</comment>
<dbReference type="GO" id="GO:0007018">
    <property type="term" value="P:microtubule-based movement"/>
    <property type="evidence" value="ECO:0007669"/>
    <property type="project" value="InterPro"/>
</dbReference>
<dbReference type="SUPFAM" id="SSF52540">
    <property type="entry name" value="P-loop containing nucleoside triphosphate hydrolases"/>
    <property type="match status" value="1"/>
</dbReference>
<keyword evidence="1 4" id="KW-0547">Nucleotide-binding</keyword>
<dbReference type="PROSITE" id="PS00411">
    <property type="entry name" value="KINESIN_MOTOR_1"/>
    <property type="match status" value="1"/>
</dbReference>
<dbReference type="PROSITE" id="PS50067">
    <property type="entry name" value="KINESIN_MOTOR_2"/>
    <property type="match status" value="1"/>
</dbReference>